<feature type="domain" description="Peptidoglycan binding-like" evidence="1">
    <location>
        <begin position="167"/>
        <end position="221"/>
    </location>
</feature>
<evidence type="ECO:0000313" key="4">
    <source>
        <dbReference type="Proteomes" id="UP000612899"/>
    </source>
</evidence>
<evidence type="ECO:0000259" key="2">
    <source>
        <dbReference type="Pfam" id="PF26571"/>
    </source>
</evidence>
<dbReference type="SUPFAM" id="SSF47090">
    <property type="entry name" value="PGBD-like"/>
    <property type="match status" value="1"/>
</dbReference>
<sequence>MTIHTGYEPAAGCTGQSQQGAKALMAWYLGAYGAMGGKNLGIYNCRNIAGSQSLSLHSEGRACDLGVPVGQGWAKTLADALLAHSGELGIQLIIHDRKVWSARHPFDGWRDYSGSNPHRDHLHVELSWKAARELSAAAVQAELTLTGQGFPAWPGRHLRHTPGHLMRGDDVRTWQQRMAGLGRQIAVDGVYGPQSAGVARDFQQAKGLEVDGVVGPKTWAASWQA</sequence>
<organism evidence="3 4">
    <name type="scientific">Rhizocola hellebori</name>
    <dbReference type="NCBI Taxonomy" id="1392758"/>
    <lineage>
        <taxon>Bacteria</taxon>
        <taxon>Bacillati</taxon>
        <taxon>Actinomycetota</taxon>
        <taxon>Actinomycetes</taxon>
        <taxon>Micromonosporales</taxon>
        <taxon>Micromonosporaceae</taxon>
        <taxon>Rhizocola</taxon>
    </lineage>
</organism>
<evidence type="ECO:0000313" key="3">
    <source>
        <dbReference type="EMBL" id="GIH03520.1"/>
    </source>
</evidence>
<accession>A0A8J3VEG6</accession>
<evidence type="ECO:0000259" key="1">
    <source>
        <dbReference type="Pfam" id="PF01471"/>
    </source>
</evidence>
<dbReference type="InterPro" id="IPR058593">
    <property type="entry name" value="ARB_07466-like_C"/>
</dbReference>
<dbReference type="AlphaFoldDB" id="A0A8J3VEG6"/>
<name>A0A8J3VEG6_9ACTN</name>
<gene>
    <name evidence="3" type="ORF">Rhe02_15870</name>
</gene>
<dbReference type="Gene3D" id="1.10.101.10">
    <property type="entry name" value="PGBD-like superfamily/PGBD"/>
    <property type="match status" value="1"/>
</dbReference>
<keyword evidence="4" id="KW-1185">Reference proteome</keyword>
<dbReference type="InterPro" id="IPR036365">
    <property type="entry name" value="PGBD-like_sf"/>
</dbReference>
<dbReference type="InterPro" id="IPR036366">
    <property type="entry name" value="PGBDSf"/>
</dbReference>
<dbReference type="Pfam" id="PF26571">
    <property type="entry name" value="VldE"/>
    <property type="match status" value="1"/>
</dbReference>
<dbReference type="RefSeq" id="WP_203907433.1">
    <property type="nucleotide sequence ID" value="NZ_BONY01000008.1"/>
</dbReference>
<proteinExistence type="predicted"/>
<dbReference type="Proteomes" id="UP000612899">
    <property type="component" value="Unassembled WGS sequence"/>
</dbReference>
<comment type="caution">
    <text evidence="3">The sequence shown here is derived from an EMBL/GenBank/DDBJ whole genome shotgun (WGS) entry which is preliminary data.</text>
</comment>
<dbReference type="EMBL" id="BONY01000008">
    <property type="protein sequence ID" value="GIH03520.1"/>
    <property type="molecule type" value="Genomic_DNA"/>
</dbReference>
<dbReference type="Pfam" id="PF01471">
    <property type="entry name" value="PG_binding_1"/>
    <property type="match status" value="1"/>
</dbReference>
<reference evidence="3" key="1">
    <citation type="submission" date="2021-01" db="EMBL/GenBank/DDBJ databases">
        <title>Whole genome shotgun sequence of Rhizocola hellebori NBRC 109834.</title>
        <authorList>
            <person name="Komaki H."/>
            <person name="Tamura T."/>
        </authorList>
    </citation>
    <scope>NUCLEOTIDE SEQUENCE</scope>
    <source>
        <strain evidence="3">NBRC 109834</strain>
    </source>
</reference>
<evidence type="ECO:0008006" key="5">
    <source>
        <dbReference type="Google" id="ProtNLM"/>
    </source>
</evidence>
<feature type="domain" description="ARB-07466-like C-terminal" evidence="2">
    <location>
        <begin position="50"/>
        <end position="121"/>
    </location>
</feature>
<protein>
    <recommendedName>
        <fullName evidence="5">Peptidoglycan-binding protein</fullName>
    </recommendedName>
</protein>
<dbReference type="InterPro" id="IPR002477">
    <property type="entry name" value="Peptidoglycan-bd-like"/>
</dbReference>